<evidence type="ECO:0000256" key="1">
    <source>
        <dbReference type="SAM" id="MobiDB-lite"/>
    </source>
</evidence>
<organism evidence="3 4">
    <name type="scientific">Hymenobacter cellulosivorans</name>
    <dbReference type="NCBI Taxonomy" id="2932249"/>
    <lineage>
        <taxon>Bacteria</taxon>
        <taxon>Pseudomonadati</taxon>
        <taxon>Bacteroidota</taxon>
        <taxon>Cytophagia</taxon>
        <taxon>Cytophagales</taxon>
        <taxon>Hymenobacteraceae</taxon>
        <taxon>Hymenobacter</taxon>
    </lineage>
</organism>
<keyword evidence="2" id="KW-0732">Signal</keyword>
<sequence length="291" mass="32487">MFLPRLLVVCLAGLLACSSPAAEEPRSAEVSVPAQSSRLDGFVGTIRLLERHSLHGLRSTDYVTMYFRGPQLRREIRPNGFADSTYRYGILIDLRTDSITYYLQHDTLNTHCRIPSADYLRRVAEKQPILSNLDWRPYCTVFSPFPAEGGVLHQAVKTNTAVGPLKNCRGVVFLLPDQVRCETMYSEQIKVAPKLLDYIEYRAPAALPTLALLVHYTLPGAPGAGKSGLLDRVKQRFNEPSEQLDFDGIDLATPSDQVFRVPTGSRYAGTDSDLDEVMRRESSSSHHSPFD</sequence>
<dbReference type="EMBL" id="CP095049">
    <property type="protein sequence ID" value="UOQ54852.1"/>
    <property type="molecule type" value="Genomic_DNA"/>
</dbReference>
<evidence type="ECO:0000256" key="2">
    <source>
        <dbReference type="SAM" id="SignalP"/>
    </source>
</evidence>
<evidence type="ECO:0000313" key="3">
    <source>
        <dbReference type="EMBL" id="UOQ54852.1"/>
    </source>
</evidence>
<reference evidence="3 4" key="1">
    <citation type="submission" date="2022-04" db="EMBL/GenBank/DDBJ databases">
        <title>Hymenobacter sp. isolated from the air.</title>
        <authorList>
            <person name="Won M."/>
            <person name="Lee C.-M."/>
            <person name="Woen H.-Y."/>
            <person name="Kwon S.-W."/>
        </authorList>
    </citation>
    <scope>NUCLEOTIDE SEQUENCE [LARGE SCALE GENOMIC DNA]</scope>
    <source>
        <strain evidence="4">5116 S-27</strain>
    </source>
</reference>
<feature type="region of interest" description="Disordered" evidence="1">
    <location>
        <begin position="260"/>
        <end position="291"/>
    </location>
</feature>
<feature type="chain" id="PRO_5045385747" evidence="2">
    <location>
        <begin position="22"/>
        <end position="291"/>
    </location>
</feature>
<dbReference type="Proteomes" id="UP000831785">
    <property type="component" value="Chromosome"/>
</dbReference>
<dbReference type="RefSeq" id="WP_244722453.1">
    <property type="nucleotide sequence ID" value="NZ_CP095049.1"/>
</dbReference>
<feature type="compositionally biased region" description="Basic and acidic residues" evidence="1">
    <location>
        <begin position="276"/>
        <end position="291"/>
    </location>
</feature>
<proteinExistence type="predicted"/>
<protein>
    <submittedName>
        <fullName evidence="3">Uncharacterized protein</fullName>
    </submittedName>
</protein>
<keyword evidence="4" id="KW-1185">Reference proteome</keyword>
<feature type="signal peptide" evidence="2">
    <location>
        <begin position="1"/>
        <end position="21"/>
    </location>
</feature>
<gene>
    <name evidence="3" type="ORF">MUN80_08850</name>
</gene>
<dbReference type="PROSITE" id="PS51257">
    <property type="entry name" value="PROKAR_LIPOPROTEIN"/>
    <property type="match status" value="1"/>
</dbReference>
<name>A0ABY4FFQ6_9BACT</name>
<evidence type="ECO:0000313" key="4">
    <source>
        <dbReference type="Proteomes" id="UP000831785"/>
    </source>
</evidence>
<accession>A0ABY4FFQ6</accession>